<comment type="caution">
    <text evidence="2">The sequence shown here is derived from an EMBL/GenBank/DDBJ whole genome shotgun (WGS) entry which is preliminary data.</text>
</comment>
<feature type="region of interest" description="Disordered" evidence="1">
    <location>
        <begin position="1"/>
        <end position="82"/>
    </location>
</feature>
<proteinExistence type="predicted"/>
<sequence length="139" mass="14137">MPRSSTAVAGPEAAMDGADGTPSVPAAVSGTPVAARTSTAAEAPDAARPAANAGAPPAAPRPGAAKERPGAEDVEPAAVGEPFAELTPSVPAVTDFAEAPVLLKTLGWPELWCCFGRRLQCARWAPVACVEWSRLLLIR</sequence>
<gene>
    <name evidence="2" type="ORF">GCM10012287_45040</name>
</gene>
<evidence type="ECO:0000313" key="2">
    <source>
        <dbReference type="EMBL" id="GGO54946.1"/>
    </source>
</evidence>
<evidence type="ECO:0000313" key="3">
    <source>
        <dbReference type="Proteomes" id="UP000631535"/>
    </source>
</evidence>
<dbReference type="EMBL" id="BMMP01000016">
    <property type="protein sequence ID" value="GGO54946.1"/>
    <property type="molecule type" value="Genomic_DNA"/>
</dbReference>
<reference evidence="3" key="1">
    <citation type="journal article" date="2019" name="Int. J. Syst. Evol. Microbiol.">
        <title>The Global Catalogue of Microorganisms (GCM) 10K type strain sequencing project: providing services to taxonomists for standard genome sequencing and annotation.</title>
        <authorList>
            <consortium name="The Broad Institute Genomics Platform"/>
            <consortium name="The Broad Institute Genome Sequencing Center for Infectious Disease"/>
            <person name="Wu L."/>
            <person name="Ma J."/>
        </authorList>
    </citation>
    <scope>NUCLEOTIDE SEQUENCE [LARGE SCALE GENOMIC DNA]</scope>
    <source>
        <strain evidence="3">CGMCC 4.7178</strain>
    </source>
</reference>
<evidence type="ECO:0000256" key="1">
    <source>
        <dbReference type="SAM" id="MobiDB-lite"/>
    </source>
</evidence>
<protein>
    <submittedName>
        <fullName evidence="2">Uncharacterized protein</fullName>
    </submittedName>
</protein>
<keyword evidence="3" id="KW-1185">Reference proteome</keyword>
<feature type="compositionally biased region" description="Low complexity" evidence="1">
    <location>
        <begin position="32"/>
        <end position="56"/>
    </location>
</feature>
<accession>A0ABQ2MLU7</accession>
<name>A0ABQ2MLU7_9ACTN</name>
<dbReference type="Proteomes" id="UP000631535">
    <property type="component" value="Unassembled WGS sequence"/>
</dbReference>
<organism evidence="2 3">
    <name type="scientific">Streptomyces daqingensis</name>
    <dbReference type="NCBI Taxonomy" id="1472640"/>
    <lineage>
        <taxon>Bacteria</taxon>
        <taxon>Bacillati</taxon>
        <taxon>Actinomycetota</taxon>
        <taxon>Actinomycetes</taxon>
        <taxon>Kitasatosporales</taxon>
        <taxon>Streptomycetaceae</taxon>
        <taxon>Streptomyces</taxon>
    </lineage>
</organism>